<name>A0A6L6JBH8_9RHOB</name>
<protein>
    <submittedName>
        <fullName evidence="2">Uncharacterized protein</fullName>
    </submittedName>
</protein>
<feature type="coiled-coil region" evidence="1">
    <location>
        <begin position="99"/>
        <end position="126"/>
    </location>
</feature>
<dbReference type="Proteomes" id="UP000478183">
    <property type="component" value="Unassembled WGS sequence"/>
</dbReference>
<reference evidence="2 3" key="1">
    <citation type="submission" date="2019-11" db="EMBL/GenBank/DDBJ databases">
        <authorList>
            <person name="Dong K."/>
        </authorList>
    </citation>
    <scope>NUCLEOTIDE SEQUENCE [LARGE SCALE GENOMIC DNA]</scope>
    <source>
        <strain evidence="2 3">NBRC 111993</strain>
    </source>
</reference>
<evidence type="ECO:0000313" key="2">
    <source>
        <dbReference type="EMBL" id="MTH79340.1"/>
    </source>
</evidence>
<gene>
    <name evidence="2" type="ORF">GL286_16595</name>
</gene>
<evidence type="ECO:0000313" key="3">
    <source>
        <dbReference type="Proteomes" id="UP000478183"/>
    </source>
</evidence>
<accession>A0A6L6JBH8</accession>
<dbReference type="OrthoDB" id="7874587at2"/>
<comment type="caution">
    <text evidence="2">The sequence shown here is derived from an EMBL/GenBank/DDBJ whole genome shotgun (WGS) entry which is preliminary data.</text>
</comment>
<dbReference type="RefSeq" id="WP_155096695.1">
    <property type="nucleotide sequence ID" value="NZ_WMIE01000013.1"/>
</dbReference>
<organism evidence="2 3">
    <name type="scientific">Paracoccus aestuariivivens</name>
    <dbReference type="NCBI Taxonomy" id="1820333"/>
    <lineage>
        <taxon>Bacteria</taxon>
        <taxon>Pseudomonadati</taxon>
        <taxon>Pseudomonadota</taxon>
        <taxon>Alphaproteobacteria</taxon>
        <taxon>Rhodobacterales</taxon>
        <taxon>Paracoccaceae</taxon>
        <taxon>Paracoccus</taxon>
    </lineage>
</organism>
<dbReference type="AlphaFoldDB" id="A0A6L6JBH8"/>
<dbReference type="EMBL" id="WMIE01000013">
    <property type="protein sequence ID" value="MTH79340.1"/>
    <property type="molecule type" value="Genomic_DNA"/>
</dbReference>
<evidence type="ECO:0000256" key="1">
    <source>
        <dbReference type="SAM" id="Coils"/>
    </source>
</evidence>
<sequence length="126" mass="14095">MTKNVTMIAPTAATPVTIMMNTDAFYPWLAEVQGEINTETGICDQPDFCIEDIDEPDAIYSKVEVYLTTSEGRVMACHLYGENLVKVTIRSETPGANFMRTVREMIEEARTDVDELNRKLRAKAAA</sequence>
<keyword evidence="1" id="KW-0175">Coiled coil</keyword>
<proteinExistence type="predicted"/>
<keyword evidence="3" id="KW-1185">Reference proteome</keyword>